<comment type="caution">
    <text evidence="1">The sequence shown here is derived from an EMBL/GenBank/DDBJ whole genome shotgun (WGS) entry which is preliminary data.</text>
</comment>
<dbReference type="EMBL" id="JABBGM010000031">
    <property type="protein sequence ID" value="NML96314.1"/>
    <property type="molecule type" value="Genomic_DNA"/>
</dbReference>
<dbReference type="RefSeq" id="WP_169495499.1">
    <property type="nucleotide sequence ID" value="NZ_JABBGM010000031.1"/>
</dbReference>
<keyword evidence="2" id="KW-1185">Reference proteome</keyword>
<proteinExistence type="predicted"/>
<accession>A0A7Y0BTI8</accession>
<organism evidence="1 2">
    <name type="scientific">Novosphingobium olei</name>
    <dbReference type="NCBI Taxonomy" id="2728851"/>
    <lineage>
        <taxon>Bacteria</taxon>
        <taxon>Pseudomonadati</taxon>
        <taxon>Pseudomonadota</taxon>
        <taxon>Alphaproteobacteria</taxon>
        <taxon>Sphingomonadales</taxon>
        <taxon>Sphingomonadaceae</taxon>
        <taxon>Novosphingobium</taxon>
    </lineage>
</organism>
<sequence length="218" mass="23221">MSAVADRIMKRVRAKGRGWVFTPKHFIDFGTRGSVDMALSRLAQAGEVRRIGRGLYDYPQLHHKLGTLTPDAEMIALAVSAQSGDQLAPSATAAANGLGLSTQVQAKPSYATTGRTRVRMAAGRSITLKHSRAPVLVNASAMANGVVQLLASLGRNKVDADAIAHLSARLDDKDLQALLKGRRVMPGWMGDVVLRLNAHRRGATDAIRGGKNPPEGLS</sequence>
<evidence type="ECO:0000313" key="2">
    <source>
        <dbReference type="Proteomes" id="UP000583556"/>
    </source>
</evidence>
<reference evidence="1 2" key="1">
    <citation type="submission" date="2020-04" db="EMBL/GenBank/DDBJ databases">
        <title>Novosphingobium sp. TW-4 isolated from soil.</title>
        <authorList>
            <person name="Dahal R.H."/>
            <person name="Chaudhary D.K."/>
        </authorList>
    </citation>
    <scope>NUCLEOTIDE SEQUENCE [LARGE SCALE GENOMIC DNA]</scope>
    <source>
        <strain evidence="1 2">TW-4</strain>
    </source>
</reference>
<protein>
    <submittedName>
        <fullName evidence="1">Type IV toxin-antitoxin system AbiEi family antitoxin domain-containing protein</fullName>
    </submittedName>
</protein>
<evidence type="ECO:0000313" key="1">
    <source>
        <dbReference type="EMBL" id="NML96314.1"/>
    </source>
</evidence>
<dbReference type="Proteomes" id="UP000583556">
    <property type="component" value="Unassembled WGS sequence"/>
</dbReference>
<dbReference type="Pfam" id="PF19570">
    <property type="entry name" value="DUF6088"/>
    <property type="match status" value="1"/>
</dbReference>
<dbReference type="AlphaFoldDB" id="A0A7Y0BTI8"/>
<dbReference type="InterPro" id="IPR045738">
    <property type="entry name" value="DUF6088"/>
</dbReference>
<name>A0A7Y0BTI8_9SPHN</name>
<gene>
    <name evidence="1" type="ORF">HHL27_21975</name>
</gene>